<feature type="compositionally biased region" description="Polar residues" evidence="3">
    <location>
        <begin position="196"/>
        <end position="207"/>
    </location>
</feature>
<evidence type="ECO:0008006" key="9">
    <source>
        <dbReference type="Google" id="ProtNLM"/>
    </source>
</evidence>
<dbReference type="PROSITE" id="PS50109">
    <property type="entry name" value="HIS_KIN"/>
    <property type="match status" value="1"/>
</dbReference>
<dbReference type="Gene3D" id="3.30.450.20">
    <property type="entry name" value="PAS domain"/>
    <property type="match status" value="2"/>
</dbReference>
<keyword evidence="1 2" id="KW-0597">Phosphoprotein</keyword>
<evidence type="ECO:0000313" key="7">
    <source>
        <dbReference type="EMBL" id="KAK0745801.1"/>
    </source>
</evidence>
<dbReference type="GO" id="GO:0000155">
    <property type="term" value="F:phosphorelay sensor kinase activity"/>
    <property type="evidence" value="ECO:0007669"/>
    <property type="project" value="InterPro"/>
</dbReference>
<dbReference type="CDD" id="cd00082">
    <property type="entry name" value="HisKA"/>
    <property type="match status" value="1"/>
</dbReference>
<dbReference type="InterPro" id="IPR058846">
    <property type="entry name" value="PAS-like"/>
</dbReference>
<proteinExistence type="predicted"/>
<keyword evidence="8" id="KW-1185">Reference proteome</keyword>
<dbReference type="SUPFAM" id="SSF52172">
    <property type="entry name" value="CheY-like"/>
    <property type="match status" value="1"/>
</dbReference>
<dbReference type="SMART" id="SM00388">
    <property type="entry name" value="HisKA"/>
    <property type="match status" value="1"/>
</dbReference>
<feature type="region of interest" description="Disordered" evidence="3">
    <location>
        <begin position="196"/>
        <end position="225"/>
    </location>
</feature>
<feature type="region of interest" description="Disordered" evidence="3">
    <location>
        <begin position="34"/>
        <end position="75"/>
    </location>
</feature>
<dbReference type="InterPro" id="IPR035965">
    <property type="entry name" value="PAS-like_dom_sf"/>
</dbReference>
<feature type="compositionally biased region" description="Low complexity" evidence="3">
    <location>
        <begin position="1085"/>
        <end position="1099"/>
    </location>
</feature>
<dbReference type="PANTHER" id="PTHR43719">
    <property type="entry name" value="TWO-COMPONENT HISTIDINE KINASE"/>
    <property type="match status" value="1"/>
</dbReference>
<reference evidence="7" key="1">
    <citation type="submission" date="2023-06" db="EMBL/GenBank/DDBJ databases">
        <title>Genome-scale phylogeny and comparative genomics of the fungal order Sordariales.</title>
        <authorList>
            <consortium name="Lawrence Berkeley National Laboratory"/>
            <person name="Hensen N."/>
            <person name="Bonometti L."/>
            <person name="Westerberg I."/>
            <person name="Brannstrom I.O."/>
            <person name="Guillou S."/>
            <person name="Cros-Aarteil S."/>
            <person name="Calhoun S."/>
            <person name="Haridas S."/>
            <person name="Kuo A."/>
            <person name="Mondo S."/>
            <person name="Pangilinan J."/>
            <person name="Riley R."/>
            <person name="LaButti K."/>
            <person name="Andreopoulos B."/>
            <person name="Lipzen A."/>
            <person name="Chen C."/>
            <person name="Yanf M."/>
            <person name="Daum C."/>
            <person name="Ng V."/>
            <person name="Clum A."/>
            <person name="Steindorff A."/>
            <person name="Ohm R."/>
            <person name="Martin F."/>
            <person name="Silar P."/>
            <person name="Natvig D."/>
            <person name="Lalanne C."/>
            <person name="Gautier V."/>
            <person name="Ament-velasquez S.L."/>
            <person name="Kruys A."/>
            <person name="Hutchinson M.I."/>
            <person name="Powell A.J."/>
            <person name="Barry K."/>
            <person name="Miller A.N."/>
            <person name="Grigoriev I.V."/>
            <person name="Debuchy R."/>
            <person name="Gladieux P."/>
            <person name="Thoren M.H."/>
            <person name="Johannesson H."/>
        </authorList>
    </citation>
    <scope>NUCLEOTIDE SEQUENCE</scope>
    <source>
        <strain evidence="7">SMH3187-1</strain>
    </source>
</reference>
<dbReference type="PROSITE" id="PS50110">
    <property type="entry name" value="RESPONSE_REGULATORY"/>
    <property type="match status" value="1"/>
</dbReference>
<dbReference type="Proteomes" id="UP001172155">
    <property type="component" value="Unassembled WGS sequence"/>
</dbReference>
<dbReference type="InterPro" id="IPR005467">
    <property type="entry name" value="His_kinase_dom"/>
</dbReference>
<dbReference type="SUPFAM" id="SSF55874">
    <property type="entry name" value="ATPase domain of HSP90 chaperone/DNA topoisomerase II/histidine kinase"/>
    <property type="match status" value="1"/>
</dbReference>
<dbReference type="Gene3D" id="1.10.287.130">
    <property type="match status" value="1"/>
</dbReference>
<dbReference type="SMART" id="SM00448">
    <property type="entry name" value="REC"/>
    <property type="match status" value="1"/>
</dbReference>
<feature type="domain" description="Histidine kinase" evidence="4">
    <location>
        <begin position="809"/>
        <end position="1081"/>
    </location>
</feature>
<evidence type="ECO:0000256" key="3">
    <source>
        <dbReference type="SAM" id="MobiDB-lite"/>
    </source>
</evidence>
<dbReference type="InterPro" id="IPR003661">
    <property type="entry name" value="HisK_dim/P_dom"/>
</dbReference>
<dbReference type="CDD" id="cd00130">
    <property type="entry name" value="PAS"/>
    <property type="match status" value="1"/>
</dbReference>
<dbReference type="SMART" id="SM00387">
    <property type="entry name" value="HATPase_c"/>
    <property type="match status" value="1"/>
</dbReference>
<dbReference type="NCBIfam" id="TIGR00229">
    <property type="entry name" value="sensory_box"/>
    <property type="match status" value="1"/>
</dbReference>
<feature type="region of interest" description="Disordered" evidence="3">
    <location>
        <begin position="1084"/>
        <end position="1116"/>
    </location>
</feature>
<sequence>MPSGPSSVIASPETGAAAKLAAANDASHDAFTTLRLPKGQVNGQNASRSSDTPGSSTSTDPFTMPRSSSARLPLPSSQALHDIGLVDYLDQDTRPAFVVDLFDSSDAEPGPLRLVYLNPSLRAARELVDQLSADTSDPDHSADSARFKAWAIAGTSMWDSPDALPLSLEYGGIAWTASTVKKRFRVVSGNTNLPPIAPASSNFTPRTQEVEQQERPANAQDSDYFGVDGPAPRHEARTPDVTPDVAMEDIVTPGVEELSISSSPPEPQTTFDWTRIPADDPCLSDHHRFARSVDWASTSLGPVGHWPADLRIMSNLIMGSPHPSAMYWGPDHIAIYNEAYIALASQKHPKLMGTAYREAWPEIWDRIQPVLKRAWHNGDAVMRNDDQLFMTRNGFLEETYFNWALIPLVGGDGSVVAIYNPAFENTRRNINERRMAMLHEVGVQTAMAGDVKEFWEHVLKGLETNEFDVPFALLYSVDDGGDSDLSSMHSGGVWNPPQIVLEGSIGVPPGHPAAVPAIDLRSSDAGFASYMRDSMTSPTEPIVLTEEDGTLPEHLLDGLEWKGFRDKPRTIVVFPVNPMSPSDAVVGFVVLAANPRRPYDKDYQLFISLLSRQLATSMASVVLFEDEIKRGQRAARLAARNHEQLSIELHLRTQQAVESEYRFTRMAELGPVGMFIADDKGSITYCNEMWYKVSGHERGTTTLDAWMQSIKEEDLPGVEDVWRRLVQDKTAIATHEFRFKGVHNRIEGHLVDTWALMSAYPETTADGHLKSIFGCITDISQQKWAEDFQKQRREAAVELKRQQENFIDITSHEMRNPLSAILQCADEISACLYRYRMGETGEHDPNALGVLIDSCVEAANTISLCASHQKRIVDDILTLSKLDSNLLLVTPVDVQPVAVLQNVLKMFEAELAAEDIKGQFHIDQAYHKLGVDWAKLDPSRLRQVLINLMTNAIKFTQGRPKRCITISVGASKDVEIEGLSYVPTRHPSPKDITDEPDWGHGEKLNLHVAVTDTGPGLDDGEKDVLFQRFSQVSPRTHVQYGGSGLGLFICRILTEMQGGRIGVHSKKGEGSTFAFHIKIRKSEAPPVLSTSPSPRSTTPAGKLPGDPSRPNTLHGAAPKLLSAAGSGRKMDVLIVEDNLVNQKVLNRGLKLSGHNTYLANHGLEALEALRQSRFWDASEDTAKSNISMDASEVTAKNNISIILMDIEMPEMDGITCTREIRRLEREGAITKHIPIIAATAYARPEQIADAKAAGMDGVISKPFQVHELLPKMEELVDKYGMT</sequence>
<dbReference type="Gene3D" id="3.30.565.10">
    <property type="entry name" value="Histidine kinase-like ATPase, C-terminal domain"/>
    <property type="match status" value="1"/>
</dbReference>
<evidence type="ECO:0000259" key="4">
    <source>
        <dbReference type="PROSITE" id="PS50109"/>
    </source>
</evidence>
<dbReference type="PANTHER" id="PTHR43719:SF30">
    <property type="entry name" value="TWO-COMPONENT SYSTEM RESPONSE REGULATOR"/>
    <property type="match status" value="1"/>
</dbReference>
<dbReference type="InterPro" id="IPR050956">
    <property type="entry name" value="2C_system_His_kinase"/>
</dbReference>
<feature type="compositionally biased region" description="Low complexity" evidence="3">
    <location>
        <begin position="47"/>
        <end position="75"/>
    </location>
</feature>
<dbReference type="InterPro" id="IPR003594">
    <property type="entry name" value="HATPase_dom"/>
</dbReference>
<dbReference type="PROSITE" id="PS50112">
    <property type="entry name" value="PAS"/>
    <property type="match status" value="1"/>
</dbReference>
<evidence type="ECO:0000313" key="8">
    <source>
        <dbReference type="Proteomes" id="UP001172155"/>
    </source>
</evidence>
<evidence type="ECO:0000256" key="1">
    <source>
        <dbReference type="ARBA" id="ARBA00022553"/>
    </source>
</evidence>
<dbReference type="CDD" id="cd17546">
    <property type="entry name" value="REC_hyHK_CKI1_RcsC-like"/>
    <property type="match status" value="1"/>
</dbReference>
<dbReference type="SUPFAM" id="SSF55785">
    <property type="entry name" value="PYP-like sensor domain (PAS domain)"/>
    <property type="match status" value="1"/>
</dbReference>
<dbReference type="Gene3D" id="3.40.50.2300">
    <property type="match status" value="1"/>
</dbReference>
<dbReference type="Pfam" id="PF02518">
    <property type="entry name" value="HATPase_c"/>
    <property type="match status" value="1"/>
</dbReference>
<feature type="modified residue" description="4-aspartylphosphate" evidence="2">
    <location>
        <position position="1205"/>
    </location>
</feature>
<evidence type="ECO:0000259" key="6">
    <source>
        <dbReference type="PROSITE" id="PS50112"/>
    </source>
</evidence>
<dbReference type="EMBL" id="JAUKUD010000004">
    <property type="protein sequence ID" value="KAK0745801.1"/>
    <property type="molecule type" value="Genomic_DNA"/>
</dbReference>
<comment type="caution">
    <text evidence="7">The sequence shown here is derived from an EMBL/GenBank/DDBJ whole genome shotgun (WGS) entry which is preliminary data.</text>
</comment>
<evidence type="ECO:0000259" key="5">
    <source>
        <dbReference type="PROSITE" id="PS50110"/>
    </source>
</evidence>
<dbReference type="PRINTS" id="PR00344">
    <property type="entry name" value="BCTRLSENSOR"/>
</dbReference>
<accession>A0AA40K4P0</accession>
<dbReference type="InterPro" id="IPR001789">
    <property type="entry name" value="Sig_transdc_resp-reg_receiver"/>
</dbReference>
<dbReference type="InterPro" id="IPR036890">
    <property type="entry name" value="HATPase_C_sf"/>
</dbReference>
<dbReference type="Pfam" id="PF00072">
    <property type="entry name" value="Response_reg"/>
    <property type="match status" value="1"/>
</dbReference>
<protein>
    <recommendedName>
        <fullName evidence="9">Histidine kinase</fullName>
    </recommendedName>
</protein>
<dbReference type="SUPFAM" id="SSF47384">
    <property type="entry name" value="Homodimeric domain of signal transducing histidine kinase"/>
    <property type="match status" value="1"/>
</dbReference>
<dbReference type="InterPro" id="IPR036097">
    <property type="entry name" value="HisK_dim/P_sf"/>
</dbReference>
<dbReference type="InterPro" id="IPR011006">
    <property type="entry name" value="CheY-like_superfamily"/>
</dbReference>
<dbReference type="InterPro" id="IPR004358">
    <property type="entry name" value="Sig_transdc_His_kin-like_C"/>
</dbReference>
<dbReference type="Pfam" id="PF26131">
    <property type="entry name" value="PAS-like"/>
    <property type="match status" value="1"/>
</dbReference>
<name>A0AA40K4P0_9PEZI</name>
<dbReference type="Pfam" id="PF13188">
    <property type="entry name" value="PAS_8"/>
    <property type="match status" value="1"/>
</dbReference>
<gene>
    <name evidence="7" type="ORF">B0T18DRAFT_437960</name>
</gene>
<organism evidence="7 8">
    <name type="scientific">Schizothecium vesticola</name>
    <dbReference type="NCBI Taxonomy" id="314040"/>
    <lineage>
        <taxon>Eukaryota</taxon>
        <taxon>Fungi</taxon>
        <taxon>Dikarya</taxon>
        <taxon>Ascomycota</taxon>
        <taxon>Pezizomycotina</taxon>
        <taxon>Sordariomycetes</taxon>
        <taxon>Sordariomycetidae</taxon>
        <taxon>Sordariales</taxon>
        <taxon>Schizotheciaceae</taxon>
        <taxon>Schizothecium</taxon>
    </lineage>
</organism>
<feature type="domain" description="PAS" evidence="6">
    <location>
        <begin position="659"/>
        <end position="729"/>
    </location>
</feature>
<feature type="domain" description="Response regulatory" evidence="5">
    <location>
        <begin position="1131"/>
        <end position="1276"/>
    </location>
</feature>
<dbReference type="InterPro" id="IPR000014">
    <property type="entry name" value="PAS"/>
</dbReference>
<evidence type="ECO:0000256" key="2">
    <source>
        <dbReference type="PROSITE-ProRule" id="PRU00169"/>
    </source>
</evidence>